<keyword evidence="4" id="KW-1185">Reference proteome</keyword>
<gene>
    <name evidence="3" type="ORF">C8N24_6042</name>
</gene>
<evidence type="ECO:0000259" key="2">
    <source>
        <dbReference type="Pfam" id="PF14219"/>
    </source>
</evidence>
<keyword evidence="1" id="KW-0472">Membrane</keyword>
<dbReference type="Proteomes" id="UP000278962">
    <property type="component" value="Unassembled WGS sequence"/>
</dbReference>
<name>A0A660L292_9ACTN</name>
<proteinExistence type="predicted"/>
<evidence type="ECO:0000313" key="4">
    <source>
        <dbReference type="Proteomes" id="UP000278962"/>
    </source>
</evidence>
<keyword evidence="1" id="KW-0812">Transmembrane</keyword>
<dbReference type="Pfam" id="PF14219">
    <property type="entry name" value="DUF4328"/>
    <property type="match status" value="1"/>
</dbReference>
<feature type="domain" description="DUF4328" evidence="2">
    <location>
        <begin position="36"/>
        <end position="124"/>
    </location>
</feature>
<comment type="caution">
    <text evidence="3">The sequence shown here is derived from an EMBL/GenBank/DDBJ whole genome shotgun (WGS) entry which is preliminary data.</text>
</comment>
<reference evidence="3 4" key="1">
    <citation type="submission" date="2018-10" db="EMBL/GenBank/DDBJ databases">
        <title>Genomic Encyclopedia of Archaeal and Bacterial Type Strains, Phase II (KMG-II): from individual species to whole genera.</title>
        <authorList>
            <person name="Goeker M."/>
        </authorList>
    </citation>
    <scope>NUCLEOTIDE SEQUENCE [LARGE SCALE GENOMIC DNA]</scope>
    <source>
        <strain evidence="3 4">DSM 14954</strain>
    </source>
</reference>
<feature type="transmembrane region" description="Helical" evidence="1">
    <location>
        <begin position="32"/>
        <end position="56"/>
    </location>
</feature>
<organism evidence="3 4">
    <name type="scientific">Solirubrobacter pauli</name>
    <dbReference type="NCBI Taxonomy" id="166793"/>
    <lineage>
        <taxon>Bacteria</taxon>
        <taxon>Bacillati</taxon>
        <taxon>Actinomycetota</taxon>
        <taxon>Thermoleophilia</taxon>
        <taxon>Solirubrobacterales</taxon>
        <taxon>Solirubrobacteraceae</taxon>
        <taxon>Solirubrobacter</taxon>
    </lineage>
</organism>
<dbReference type="AlphaFoldDB" id="A0A660L292"/>
<accession>A0A660L292</accession>
<evidence type="ECO:0000256" key="1">
    <source>
        <dbReference type="SAM" id="Phobius"/>
    </source>
</evidence>
<dbReference type="EMBL" id="RBIL01000002">
    <property type="protein sequence ID" value="RKQ88006.1"/>
    <property type="molecule type" value="Genomic_DNA"/>
</dbReference>
<protein>
    <submittedName>
        <fullName evidence="3">Uncharacterized protein DUF4328</fullName>
    </submittedName>
</protein>
<feature type="transmembrane region" description="Helical" evidence="1">
    <location>
        <begin position="109"/>
        <end position="129"/>
    </location>
</feature>
<keyword evidence="1" id="KW-1133">Transmembrane helix</keyword>
<feature type="transmembrane region" description="Helical" evidence="1">
    <location>
        <begin position="135"/>
        <end position="157"/>
    </location>
</feature>
<dbReference type="InterPro" id="IPR025565">
    <property type="entry name" value="DUF4328"/>
</dbReference>
<evidence type="ECO:0000313" key="3">
    <source>
        <dbReference type="EMBL" id="RKQ88006.1"/>
    </source>
</evidence>
<sequence>MLEVTVALGVFLACSLVTVVLAVGAPYLELPVWLWVLSFVAIVVNLLVGGFFISWLKRAYWNASSVDQGSDRFDHSWAVTSWFVPVLNLYRPLQMVHDVWRAARLGNEALPAVWWVSFQAWGWVSFSFWWLGHDWYVGLLGLVLGIVAAIFAIVIVVEATRGLQRRNAELEADEQEPTGRFDRSAFGQLAALRAGS</sequence>